<evidence type="ECO:0000313" key="2">
    <source>
        <dbReference type="EMBL" id="EGV92264.1"/>
    </source>
</evidence>
<reference evidence="3" key="1">
    <citation type="journal article" date="2011" name="Nat. Biotechnol.">
        <title>The genomic sequence of the Chinese hamster ovary (CHO)-K1 cell line.</title>
        <authorList>
            <person name="Xu X."/>
            <person name="Nagarajan H."/>
            <person name="Lewis N.E."/>
            <person name="Pan S."/>
            <person name="Cai Z."/>
            <person name="Liu X."/>
            <person name="Chen W."/>
            <person name="Xie M."/>
            <person name="Wang W."/>
            <person name="Hammond S."/>
            <person name="Andersen M.R."/>
            <person name="Neff N."/>
            <person name="Passarelli B."/>
            <person name="Koh W."/>
            <person name="Fan H.C."/>
            <person name="Wang J."/>
            <person name="Gui Y."/>
            <person name="Lee K.H."/>
            <person name="Betenbaugh M.J."/>
            <person name="Quake S.R."/>
            <person name="Famili I."/>
            <person name="Palsson B.O."/>
            <person name="Wang J."/>
        </authorList>
    </citation>
    <scope>NUCLEOTIDE SEQUENCE [LARGE SCALE GENOMIC DNA]</scope>
    <source>
        <strain evidence="3">CHO K1 cell line</strain>
    </source>
</reference>
<dbReference type="Proteomes" id="UP000001075">
    <property type="component" value="Unassembled WGS sequence"/>
</dbReference>
<dbReference type="AlphaFoldDB" id="G3H4L5"/>
<proteinExistence type="predicted"/>
<feature type="region of interest" description="Disordered" evidence="1">
    <location>
        <begin position="20"/>
        <end position="54"/>
    </location>
</feature>
<dbReference type="InParanoid" id="G3H4L5"/>
<sequence length="54" mass="6247">MGTLEITTLLSEEEITKMEVTNDHKHHGNTPHHRLRESNRTPQIVPDGASYYFN</sequence>
<evidence type="ECO:0000313" key="3">
    <source>
        <dbReference type="Proteomes" id="UP000001075"/>
    </source>
</evidence>
<dbReference type="EMBL" id="JH000141">
    <property type="protein sequence ID" value="EGV92264.1"/>
    <property type="molecule type" value="Genomic_DNA"/>
</dbReference>
<evidence type="ECO:0000256" key="1">
    <source>
        <dbReference type="SAM" id="MobiDB-lite"/>
    </source>
</evidence>
<accession>G3H4L5</accession>
<organism evidence="2 3">
    <name type="scientific">Cricetulus griseus</name>
    <name type="common">Chinese hamster</name>
    <name type="synonym">Cricetulus barabensis griseus</name>
    <dbReference type="NCBI Taxonomy" id="10029"/>
    <lineage>
        <taxon>Eukaryota</taxon>
        <taxon>Metazoa</taxon>
        <taxon>Chordata</taxon>
        <taxon>Craniata</taxon>
        <taxon>Vertebrata</taxon>
        <taxon>Euteleostomi</taxon>
        <taxon>Mammalia</taxon>
        <taxon>Eutheria</taxon>
        <taxon>Euarchontoglires</taxon>
        <taxon>Glires</taxon>
        <taxon>Rodentia</taxon>
        <taxon>Myomorpha</taxon>
        <taxon>Muroidea</taxon>
        <taxon>Cricetidae</taxon>
        <taxon>Cricetinae</taxon>
        <taxon>Cricetulus</taxon>
    </lineage>
</organism>
<protein>
    <submittedName>
        <fullName evidence="2">Uncharacterized protein</fullName>
    </submittedName>
</protein>
<name>G3H4L5_CRIGR</name>
<feature type="compositionally biased region" description="Basic residues" evidence="1">
    <location>
        <begin position="24"/>
        <end position="35"/>
    </location>
</feature>
<gene>
    <name evidence="2" type="ORF">I79_005219</name>
</gene>